<feature type="non-terminal residue" evidence="2">
    <location>
        <position position="1"/>
    </location>
</feature>
<dbReference type="EMBL" id="KQ247709">
    <property type="protein sequence ID" value="KNC72017.1"/>
    <property type="molecule type" value="Genomic_DNA"/>
</dbReference>
<sequence length="92" mass="10251">EWYTAWHTWALMNFEAVTHYESSNFKAGIPDMDYIDTDEASMEEDGSNDDLLSQQSVSESTTEGSESDAYRTHSTSSDYGAGDSPRLNATHT</sequence>
<feature type="compositionally biased region" description="Low complexity" evidence="1">
    <location>
        <begin position="53"/>
        <end position="64"/>
    </location>
</feature>
<evidence type="ECO:0000313" key="2">
    <source>
        <dbReference type="EMBL" id="KNC72017.1"/>
    </source>
</evidence>
<protein>
    <submittedName>
        <fullName evidence="2">Uncharacterized protein</fullName>
    </submittedName>
</protein>
<dbReference type="RefSeq" id="XP_014145919.1">
    <property type="nucleotide sequence ID" value="XM_014290444.1"/>
</dbReference>
<name>A0A0L0F5M2_9EUKA</name>
<reference evidence="2 3" key="1">
    <citation type="submission" date="2011-02" db="EMBL/GenBank/DDBJ databases">
        <title>The Genome Sequence of Sphaeroforma arctica JP610.</title>
        <authorList>
            <consortium name="The Broad Institute Genome Sequencing Platform"/>
            <person name="Russ C."/>
            <person name="Cuomo C."/>
            <person name="Young S.K."/>
            <person name="Zeng Q."/>
            <person name="Gargeya S."/>
            <person name="Alvarado L."/>
            <person name="Berlin A."/>
            <person name="Chapman S.B."/>
            <person name="Chen Z."/>
            <person name="Freedman E."/>
            <person name="Gellesch M."/>
            <person name="Goldberg J."/>
            <person name="Griggs A."/>
            <person name="Gujja S."/>
            <person name="Heilman E."/>
            <person name="Heiman D."/>
            <person name="Howarth C."/>
            <person name="Mehta T."/>
            <person name="Neiman D."/>
            <person name="Pearson M."/>
            <person name="Roberts A."/>
            <person name="Saif S."/>
            <person name="Shea T."/>
            <person name="Shenoy N."/>
            <person name="Sisk P."/>
            <person name="Stolte C."/>
            <person name="Sykes S."/>
            <person name="White J."/>
            <person name="Yandava C."/>
            <person name="Burger G."/>
            <person name="Gray M.W."/>
            <person name="Holland P.W.H."/>
            <person name="King N."/>
            <person name="Lang F.B.F."/>
            <person name="Roger A.J."/>
            <person name="Ruiz-Trillo I."/>
            <person name="Haas B."/>
            <person name="Nusbaum C."/>
            <person name="Birren B."/>
        </authorList>
    </citation>
    <scope>NUCLEOTIDE SEQUENCE [LARGE SCALE GENOMIC DNA]</scope>
    <source>
        <strain evidence="2 3">JP610</strain>
    </source>
</reference>
<gene>
    <name evidence="2" type="ORF">SARC_15434</name>
</gene>
<feature type="region of interest" description="Disordered" evidence="1">
    <location>
        <begin position="41"/>
        <end position="92"/>
    </location>
</feature>
<proteinExistence type="predicted"/>
<organism evidence="2 3">
    <name type="scientific">Sphaeroforma arctica JP610</name>
    <dbReference type="NCBI Taxonomy" id="667725"/>
    <lineage>
        <taxon>Eukaryota</taxon>
        <taxon>Ichthyosporea</taxon>
        <taxon>Ichthyophonida</taxon>
        <taxon>Sphaeroforma</taxon>
    </lineage>
</organism>
<dbReference type="AlphaFoldDB" id="A0A0L0F5M2"/>
<dbReference type="GeneID" id="25915938"/>
<keyword evidence="3" id="KW-1185">Reference proteome</keyword>
<evidence type="ECO:0000256" key="1">
    <source>
        <dbReference type="SAM" id="MobiDB-lite"/>
    </source>
</evidence>
<evidence type="ECO:0000313" key="3">
    <source>
        <dbReference type="Proteomes" id="UP000054560"/>
    </source>
</evidence>
<accession>A0A0L0F5M2</accession>
<feature type="non-terminal residue" evidence="2">
    <location>
        <position position="92"/>
    </location>
</feature>
<dbReference type="Proteomes" id="UP000054560">
    <property type="component" value="Unassembled WGS sequence"/>
</dbReference>